<dbReference type="Proteomes" id="UP000748531">
    <property type="component" value="Unassembled WGS sequence"/>
</dbReference>
<organism evidence="1 2">
    <name type="scientific">Paragonimus heterotremus</name>
    <dbReference type="NCBI Taxonomy" id="100268"/>
    <lineage>
        <taxon>Eukaryota</taxon>
        <taxon>Metazoa</taxon>
        <taxon>Spiralia</taxon>
        <taxon>Lophotrochozoa</taxon>
        <taxon>Platyhelminthes</taxon>
        <taxon>Trematoda</taxon>
        <taxon>Digenea</taxon>
        <taxon>Plagiorchiida</taxon>
        <taxon>Troglotremata</taxon>
        <taxon>Troglotrematidae</taxon>
        <taxon>Paragonimus</taxon>
    </lineage>
</organism>
<comment type="caution">
    <text evidence="1">The sequence shown here is derived from an EMBL/GenBank/DDBJ whole genome shotgun (WGS) entry which is preliminary data.</text>
</comment>
<evidence type="ECO:0000313" key="1">
    <source>
        <dbReference type="EMBL" id="KAF5400506.1"/>
    </source>
</evidence>
<sequence length="131" mass="14524">NPKKVENFCKAVVSHFVRHTTVNNIDPEKKSGIVFPELLNCPTDTSKDIEKIANNISGCSEDSEFICGEIKCQTNLPSLTVKGRIASPAASLLEKSPYEEDGLSRLFIFIVLILCFRRVLDSGFHGIRKAI</sequence>
<accession>A0A8J4WHI5</accession>
<protein>
    <submittedName>
        <fullName evidence="1">Uncharacterized protein</fullName>
    </submittedName>
</protein>
<evidence type="ECO:0000313" key="2">
    <source>
        <dbReference type="Proteomes" id="UP000748531"/>
    </source>
</evidence>
<keyword evidence="2" id="KW-1185">Reference proteome</keyword>
<name>A0A8J4WHI5_9TREM</name>
<dbReference type="AlphaFoldDB" id="A0A8J4WHI5"/>
<dbReference type="OrthoDB" id="10385942at2759"/>
<feature type="non-terminal residue" evidence="1">
    <location>
        <position position="1"/>
    </location>
</feature>
<dbReference type="EMBL" id="LUCH01003129">
    <property type="protein sequence ID" value="KAF5400506.1"/>
    <property type="molecule type" value="Genomic_DNA"/>
</dbReference>
<reference evidence="1" key="1">
    <citation type="submission" date="2019-05" db="EMBL/GenBank/DDBJ databases">
        <title>Annotation for the trematode Paragonimus heterotremus.</title>
        <authorList>
            <person name="Choi Y.-J."/>
        </authorList>
    </citation>
    <scope>NUCLEOTIDE SEQUENCE</scope>
    <source>
        <strain evidence="1">LC</strain>
    </source>
</reference>
<proteinExistence type="predicted"/>
<gene>
    <name evidence="1" type="ORF">PHET_06437</name>
</gene>